<dbReference type="Pfam" id="PF08020">
    <property type="entry name" value="DUF1706"/>
    <property type="match status" value="1"/>
</dbReference>
<proteinExistence type="predicted"/>
<evidence type="ECO:0000313" key="2">
    <source>
        <dbReference type="Proteomes" id="UP000004509"/>
    </source>
</evidence>
<dbReference type="InterPro" id="IPR012550">
    <property type="entry name" value="DUF1706"/>
</dbReference>
<dbReference type="Gene3D" id="1.20.120.450">
    <property type="entry name" value="dinb family like domain"/>
    <property type="match status" value="1"/>
</dbReference>
<dbReference type="PANTHER" id="PTHR40658">
    <property type="match status" value="1"/>
</dbReference>
<dbReference type="InterPro" id="IPR034660">
    <property type="entry name" value="DinB/YfiT-like"/>
</dbReference>
<dbReference type="EMBL" id="ACYH01000012">
    <property type="protein sequence ID" value="EEV21130.1"/>
    <property type="molecule type" value="Genomic_DNA"/>
</dbReference>
<comment type="caution">
    <text evidence="1">The sequence shown here is derived from an EMBL/GenBank/DDBJ whole genome shotgun (WGS) entry which is preliminary data.</text>
</comment>
<dbReference type="PIRSF" id="PIRSF031551">
    <property type="entry name" value="DUF1706"/>
    <property type="match status" value="1"/>
</dbReference>
<dbReference type="Proteomes" id="UP000004509">
    <property type="component" value="Unassembled WGS sequence"/>
</dbReference>
<reference evidence="1 2" key="1">
    <citation type="submission" date="2009-07" db="EMBL/GenBank/DDBJ databases">
        <authorList>
            <person name="Madupu R."/>
            <person name="Sebastian Y."/>
            <person name="Durkin A.S."/>
            <person name="Torralba M."/>
            <person name="Methe B."/>
            <person name="Sutton G.G."/>
            <person name="Strausberg R.L."/>
            <person name="Nelson K.E."/>
        </authorList>
    </citation>
    <scope>NUCLEOTIDE SEQUENCE [LARGE SCALE GENOMIC DNA]</scope>
    <source>
        <strain evidence="1 2">ATCC 35580</strain>
    </source>
</reference>
<accession>C8PMY7</accession>
<dbReference type="STRING" id="596324.TREVI0001_1489"/>
<dbReference type="AlphaFoldDB" id="C8PMY7"/>
<evidence type="ECO:0008006" key="3">
    <source>
        <dbReference type="Google" id="ProtNLM"/>
    </source>
</evidence>
<dbReference type="RefSeq" id="WP_006187899.1">
    <property type="nucleotide sequence ID" value="NZ_ACYH01000012.1"/>
</dbReference>
<dbReference type="OrthoDB" id="9786621at2"/>
<protein>
    <recommendedName>
        <fullName evidence="3">ClbS/DfsB family four-helix bundle protein</fullName>
    </recommendedName>
</protein>
<dbReference type="eggNOG" id="COG4283">
    <property type="taxonomic scope" value="Bacteria"/>
</dbReference>
<sequence length="179" mass="21063">MARARNKDDLLKFAMENYSKLMDIISKMTENQMNTLFDFSGDKSKKEAHWNRDKNVRDVLIHLYEWHQLMLKFIENNADGKSNIPFLPPEYSWKTYGAMNVMFWNRHQNTSLEGAKAMLAESHEKVLALADKYSNEELFTKKYFSWTGTTDLGSYFVSTTSSHYDWAIKKIKLHCKKIV</sequence>
<evidence type="ECO:0000313" key="1">
    <source>
        <dbReference type="EMBL" id="EEV21130.1"/>
    </source>
</evidence>
<name>C8PMY7_9SPIR</name>
<gene>
    <name evidence="1" type="ORF">TREVI0001_1489</name>
</gene>
<dbReference type="PANTHER" id="PTHR40658:SF4">
    <property type="entry name" value="HYPOTHETICAL CYTOSOLIC PROTEIN"/>
    <property type="match status" value="1"/>
</dbReference>
<organism evidence="1 2">
    <name type="scientific">Treponema vincentii ATCC 35580</name>
    <dbReference type="NCBI Taxonomy" id="596324"/>
    <lineage>
        <taxon>Bacteria</taxon>
        <taxon>Pseudomonadati</taxon>
        <taxon>Spirochaetota</taxon>
        <taxon>Spirochaetia</taxon>
        <taxon>Spirochaetales</taxon>
        <taxon>Treponemataceae</taxon>
        <taxon>Treponema</taxon>
    </lineage>
</organism>